<evidence type="ECO:0000313" key="1">
    <source>
        <dbReference type="EMBL" id="AYF99806.1"/>
    </source>
</evidence>
<dbReference type="EMBL" id="CP032627">
    <property type="protein sequence ID" value="AYF99806.1"/>
    <property type="molecule type" value="Genomic_DNA"/>
</dbReference>
<gene>
    <name evidence="1" type="ORF">D7I46_01125</name>
</gene>
<name>A0A387BFQ6_9LACT</name>
<evidence type="ECO:0000313" key="2">
    <source>
        <dbReference type="Proteomes" id="UP000269374"/>
    </source>
</evidence>
<accession>A0A387BFQ6</accession>
<dbReference type="RefSeq" id="WP_120771195.1">
    <property type="nucleotide sequence ID" value="NZ_CP032627.1"/>
</dbReference>
<dbReference type="KEGG" id="lact:D7I46_01125"/>
<reference evidence="1 2" key="1">
    <citation type="submission" date="2018-09" db="EMBL/GenBank/DDBJ databases">
        <title>Genome sequencing of strain 1JSPR-7.</title>
        <authorList>
            <person name="Heo J."/>
            <person name="Kim S.-J."/>
            <person name="Kwon S.-W."/>
        </authorList>
    </citation>
    <scope>NUCLEOTIDE SEQUENCE [LARGE SCALE GENOMIC DNA]</scope>
    <source>
        <strain evidence="1 2">1JSPR-7</strain>
    </source>
</reference>
<organism evidence="1 2">
    <name type="scientific">Lactococcus allomyrinae</name>
    <dbReference type="NCBI Taxonomy" id="2419773"/>
    <lineage>
        <taxon>Bacteria</taxon>
        <taxon>Bacillati</taxon>
        <taxon>Bacillota</taxon>
        <taxon>Bacilli</taxon>
        <taxon>Lactobacillales</taxon>
        <taxon>Streptococcaceae</taxon>
        <taxon>Lactococcus</taxon>
    </lineage>
</organism>
<sequence length="274" mass="31603">MASPSYQKKLKSAVQRYKVQQIKKTSREENNKEIKEKWLNQELMTPVIPNMPRCPKNVDEYLYLLTIQYGMANKGTKNTNDRRDILSNYSGAWIGVEGYVTDAKIFNGVMRLCISLPRLDTFDANSGKIIDSHVWIKMSDFQYSDIDDGRITNQAMYESEESVDGAISLGDFVQFVGLVYPYVTGKKVKYGFNKFKRISRGGLKFVVESKKGKKQRIVDSRYPRLGYLIKAHHIPGTNKFAYRFANWNEINKQKEKLENLYNAYKLKNGVGEEA</sequence>
<proteinExistence type="predicted"/>
<protein>
    <submittedName>
        <fullName evidence="1">Uncharacterized protein</fullName>
    </submittedName>
</protein>
<keyword evidence="2" id="KW-1185">Reference proteome</keyword>
<dbReference type="Proteomes" id="UP000269374">
    <property type="component" value="Chromosome"/>
</dbReference>
<dbReference type="AlphaFoldDB" id="A0A387BFQ6"/>